<evidence type="ECO:0000256" key="6">
    <source>
        <dbReference type="SAM" id="MobiDB-lite"/>
    </source>
</evidence>
<dbReference type="GO" id="GO:0006310">
    <property type="term" value="P:DNA recombination"/>
    <property type="evidence" value="ECO:0007669"/>
    <property type="project" value="UniProtKB-KW"/>
</dbReference>
<evidence type="ECO:0000256" key="4">
    <source>
        <dbReference type="ARBA" id="ARBA00023172"/>
    </source>
</evidence>
<name>A0A508X7P4_9HYPH</name>
<keyword evidence="3 5" id="KW-0238">DNA-binding</keyword>
<dbReference type="PANTHER" id="PTHR30349:SF81">
    <property type="entry name" value="TYROSINE RECOMBINASE XERC"/>
    <property type="match status" value="1"/>
</dbReference>
<feature type="region of interest" description="Disordered" evidence="6">
    <location>
        <begin position="178"/>
        <end position="199"/>
    </location>
</feature>
<proteinExistence type="predicted"/>
<dbReference type="InterPro" id="IPR050090">
    <property type="entry name" value="Tyrosine_recombinase_XerCD"/>
</dbReference>
<sequence>MILAFLEHIEETRGNKARSRNARLAAVKSFFRYLEHRAPAMLDQALRVHAIPMKKIDEALVASLSRTEVHALLNAPDRRTLSGIRDRAMLHLAFAGGLRASELVGLALDQFDGRSPASIHIIGKGRRERVLPLWQETAAAIRAWIAVRPKDGDTHVAAAVSVAPTLATKSISPHVLRHAHASGDGRHSQGSDVARSRHSPEHEIYLHADPSEKLEMLDALAPLGIKPGKFRPPDKLIAMLATR</sequence>
<dbReference type="InterPro" id="IPR013762">
    <property type="entry name" value="Integrase-like_cat_sf"/>
</dbReference>
<dbReference type="SUPFAM" id="SSF56349">
    <property type="entry name" value="DNA breaking-rejoining enzymes"/>
    <property type="match status" value="1"/>
</dbReference>
<keyword evidence="1" id="KW-0159">Chromosome partition</keyword>
<evidence type="ECO:0000259" key="7">
    <source>
        <dbReference type="PROSITE" id="PS51898"/>
    </source>
</evidence>
<dbReference type="InterPro" id="IPR044068">
    <property type="entry name" value="CB"/>
</dbReference>
<dbReference type="Pfam" id="PF00589">
    <property type="entry name" value="Phage_integrase"/>
    <property type="match status" value="1"/>
</dbReference>
<keyword evidence="4" id="KW-0233">DNA recombination</keyword>
<feature type="compositionally biased region" description="Basic and acidic residues" evidence="6">
    <location>
        <begin position="181"/>
        <end position="199"/>
    </location>
</feature>
<evidence type="ECO:0000313" key="9">
    <source>
        <dbReference type="EMBL" id="VTZ65862.1"/>
    </source>
</evidence>
<dbReference type="EMBL" id="CABFNB010000163">
    <property type="protein sequence ID" value="VTZ65862.1"/>
    <property type="molecule type" value="Genomic_DNA"/>
</dbReference>
<accession>A0A508X7P4</accession>
<evidence type="ECO:0000259" key="8">
    <source>
        <dbReference type="PROSITE" id="PS51900"/>
    </source>
</evidence>
<dbReference type="PANTHER" id="PTHR30349">
    <property type="entry name" value="PHAGE INTEGRASE-RELATED"/>
    <property type="match status" value="1"/>
</dbReference>
<evidence type="ECO:0000256" key="5">
    <source>
        <dbReference type="PROSITE-ProRule" id="PRU01248"/>
    </source>
</evidence>
<evidence type="ECO:0000256" key="1">
    <source>
        <dbReference type="ARBA" id="ARBA00022829"/>
    </source>
</evidence>
<evidence type="ECO:0000256" key="3">
    <source>
        <dbReference type="ARBA" id="ARBA00023125"/>
    </source>
</evidence>
<dbReference type="Proteomes" id="UP000507954">
    <property type="component" value="Unassembled WGS sequence"/>
</dbReference>
<dbReference type="InterPro" id="IPR002104">
    <property type="entry name" value="Integrase_catalytic"/>
</dbReference>
<reference evidence="9" key="1">
    <citation type="submission" date="2019-06" db="EMBL/GenBank/DDBJ databases">
        <authorList>
            <person name="Le Quere A."/>
            <person name="Colella S."/>
        </authorList>
    </citation>
    <scope>NUCLEOTIDE SEQUENCE</scope>
    <source>
        <strain evidence="9">EmedicaeMD41</strain>
    </source>
</reference>
<dbReference type="Gene3D" id="1.10.150.130">
    <property type="match status" value="1"/>
</dbReference>
<dbReference type="GO" id="GO:0015074">
    <property type="term" value="P:DNA integration"/>
    <property type="evidence" value="ECO:0007669"/>
    <property type="project" value="UniProtKB-KW"/>
</dbReference>
<dbReference type="Gene3D" id="1.10.443.10">
    <property type="entry name" value="Intergrase catalytic core"/>
    <property type="match status" value="1"/>
</dbReference>
<dbReference type="PROSITE" id="PS51900">
    <property type="entry name" value="CB"/>
    <property type="match status" value="1"/>
</dbReference>
<protein>
    <submittedName>
        <fullName evidence="9">Integrase</fullName>
    </submittedName>
</protein>
<evidence type="ECO:0000256" key="2">
    <source>
        <dbReference type="ARBA" id="ARBA00022908"/>
    </source>
</evidence>
<dbReference type="InterPro" id="IPR010998">
    <property type="entry name" value="Integrase_recombinase_N"/>
</dbReference>
<dbReference type="AlphaFoldDB" id="A0A508X7P4"/>
<gene>
    <name evidence="9" type="ORF">EMEDMD4_910079</name>
</gene>
<dbReference type="GO" id="GO:0003677">
    <property type="term" value="F:DNA binding"/>
    <property type="evidence" value="ECO:0007669"/>
    <property type="project" value="UniProtKB-UniRule"/>
</dbReference>
<feature type="domain" description="Tyr recombinase" evidence="7">
    <location>
        <begin position="59"/>
        <end position="243"/>
    </location>
</feature>
<keyword evidence="2" id="KW-0229">DNA integration</keyword>
<organism evidence="9">
    <name type="scientific">Sinorhizobium medicae</name>
    <dbReference type="NCBI Taxonomy" id="110321"/>
    <lineage>
        <taxon>Bacteria</taxon>
        <taxon>Pseudomonadati</taxon>
        <taxon>Pseudomonadota</taxon>
        <taxon>Alphaproteobacteria</taxon>
        <taxon>Hyphomicrobiales</taxon>
        <taxon>Rhizobiaceae</taxon>
        <taxon>Sinorhizobium/Ensifer group</taxon>
        <taxon>Sinorhizobium</taxon>
    </lineage>
</organism>
<dbReference type="InterPro" id="IPR011010">
    <property type="entry name" value="DNA_brk_join_enz"/>
</dbReference>
<feature type="domain" description="Core-binding (CB)" evidence="8">
    <location>
        <begin position="1"/>
        <end position="35"/>
    </location>
</feature>
<dbReference type="PROSITE" id="PS51898">
    <property type="entry name" value="TYR_RECOMBINASE"/>
    <property type="match status" value="1"/>
</dbReference>
<dbReference type="GO" id="GO:0007059">
    <property type="term" value="P:chromosome segregation"/>
    <property type="evidence" value="ECO:0007669"/>
    <property type="project" value="UniProtKB-KW"/>
</dbReference>